<dbReference type="Proteomes" id="UP000015105">
    <property type="component" value="Chromosome 4D"/>
</dbReference>
<reference evidence="2" key="4">
    <citation type="submission" date="2019-03" db="UniProtKB">
        <authorList>
            <consortium name="EnsemblPlants"/>
        </authorList>
    </citation>
    <scope>IDENTIFICATION</scope>
</reference>
<keyword evidence="3" id="KW-1185">Reference proteome</keyword>
<dbReference type="AlphaFoldDB" id="A0A453IYK7"/>
<sequence length="51" mass="5461">MRTSIHGCSLRQPNMRAGRRQPSSVSASATPLPRQIISAAKVSRLSLSPTT</sequence>
<name>A0A453IYK7_AEGTS</name>
<evidence type="ECO:0000313" key="3">
    <source>
        <dbReference type="Proteomes" id="UP000015105"/>
    </source>
</evidence>
<reference evidence="2" key="5">
    <citation type="journal article" date="2021" name="G3 (Bethesda)">
        <title>Aegilops tauschii genome assembly Aet v5.0 features greater sequence contiguity and improved annotation.</title>
        <authorList>
            <person name="Wang L."/>
            <person name="Zhu T."/>
            <person name="Rodriguez J.C."/>
            <person name="Deal K.R."/>
            <person name="Dubcovsky J."/>
            <person name="McGuire P.E."/>
            <person name="Lux T."/>
            <person name="Spannagl M."/>
            <person name="Mayer K.F.X."/>
            <person name="Baldrich P."/>
            <person name="Meyers B.C."/>
            <person name="Huo N."/>
            <person name="Gu Y.Q."/>
            <person name="Zhou H."/>
            <person name="Devos K.M."/>
            <person name="Bennetzen J.L."/>
            <person name="Unver T."/>
            <person name="Budak H."/>
            <person name="Gulick P.J."/>
            <person name="Galiba G."/>
            <person name="Kalapos B."/>
            <person name="Nelson D.R."/>
            <person name="Li P."/>
            <person name="You F.M."/>
            <person name="Luo M.C."/>
            <person name="Dvorak J."/>
        </authorList>
    </citation>
    <scope>NUCLEOTIDE SEQUENCE [LARGE SCALE GENOMIC DNA]</scope>
    <source>
        <strain evidence="2">cv. AL8/78</strain>
    </source>
</reference>
<accession>A0A453IYK7</accession>
<evidence type="ECO:0000256" key="1">
    <source>
        <dbReference type="SAM" id="MobiDB-lite"/>
    </source>
</evidence>
<organism evidence="2 3">
    <name type="scientific">Aegilops tauschii subsp. strangulata</name>
    <name type="common">Goatgrass</name>
    <dbReference type="NCBI Taxonomy" id="200361"/>
    <lineage>
        <taxon>Eukaryota</taxon>
        <taxon>Viridiplantae</taxon>
        <taxon>Streptophyta</taxon>
        <taxon>Embryophyta</taxon>
        <taxon>Tracheophyta</taxon>
        <taxon>Spermatophyta</taxon>
        <taxon>Magnoliopsida</taxon>
        <taxon>Liliopsida</taxon>
        <taxon>Poales</taxon>
        <taxon>Poaceae</taxon>
        <taxon>BOP clade</taxon>
        <taxon>Pooideae</taxon>
        <taxon>Triticodae</taxon>
        <taxon>Triticeae</taxon>
        <taxon>Triticinae</taxon>
        <taxon>Aegilops</taxon>
    </lineage>
</organism>
<dbReference type="Gramene" id="AET4Gv20725200.1">
    <property type="protein sequence ID" value="AET4Gv20725200.1"/>
    <property type="gene ID" value="AET4Gv20725200"/>
</dbReference>
<dbReference type="EnsemblPlants" id="AET4Gv20725200.1">
    <property type="protein sequence ID" value="AET4Gv20725200.1"/>
    <property type="gene ID" value="AET4Gv20725200"/>
</dbReference>
<feature type="region of interest" description="Disordered" evidence="1">
    <location>
        <begin position="1"/>
        <end position="35"/>
    </location>
</feature>
<reference evidence="3" key="1">
    <citation type="journal article" date="2014" name="Science">
        <title>Ancient hybridizations among the ancestral genomes of bread wheat.</title>
        <authorList>
            <consortium name="International Wheat Genome Sequencing Consortium,"/>
            <person name="Marcussen T."/>
            <person name="Sandve S.R."/>
            <person name="Heier L."/>
            <person name="Spannagl M."/>
            <person name="Pfeifer M."/>
            <person name="Jakobsen K.S."/>
            <person name="Wulff B.B."/>
            <person name="Steuernagel B."/>
            <person name="Mayer K.F."/>
            <person name="Olsen O.A."/>
        </authorList>
    </citation>
    <scope>NUCLEOTIDE SEQUENCE [LARGE SCALE GENOMIC DNA]</scope>
    <source>
        <strain evidence="3">cv. AL8/78</strain>
    </source>
</reference>
<reference evidence="3" key="2">
    <citation type="journal article" date="2017" name="Nat. Plants">
        <title>The Aegilops tauschii genome reveals multiple impacts of transposons.</title>
        <authorList>
            <person name="Zhao G."/>
            <person name="Zou C."/>
            <person name="Li K."/>
            <person name="Wang K."/>
            <person name="Li T."/>
            <person name="Gao L."/>
            <person name="Zhang X."/>
            <person name="Wang H."/>
            <person name="Yang Z."/>
            <person name="Liu X."/>
            <person name="Jiang W."/>
            <person name="Mao L."/>
            <person name="Kong X."/>
            <person name="Jiao Y."/>
            <person name="Jia J."/>
        </authorList>
    </citation>
    <scope>NUCLEOTIDE SEQUENCE [LARGE SCALE GENOMIC DNA]</scope>
    <source>
        <strain evidence="3">cv. AL8/78</strain>
    </source>
</reference>
<proteinExistence type="predicted"/>
<protein>
    <submittedName>
        <fullName evidence="2">Uncharacterized protein</fullName>
    </submittedName>
</protein>
<evidence type="ECO:0000313" key="2">
    <source>
        <dbReference type="EnsemblPlants" id="AET4Gv20725200.1"/>
    </source>
</evidence>
<reference evidence="2" key="3">
    <citation type="journal article" date="2017" name="Nature">
        <title>Genome sequence of the progenitor of the wheat D genome Aegilops tauschii.</title>
        <authorList>
            <person name="Luo M.C."/>
            <person name="Gu Y.Q."/>
            <person name="Puiu D."/>
            <person name="Wang H."/>
            <person name="Twardziok S.O."/>
            <person name="Deal K.R."/>
            <person name="Huo N."/>
            <person name="Zhu T."/>
            <person name="Wang L."/>
            <person name="Wang Y."/>
            <person name="McGuire P.E."/>
            <person name="Liu S."/>
            <person name="Long H."/>
            <person name="Ramasamy R.K."/>
            <person name="Rodriguez J.C."/>
            <person name="Van S.L."/>
            <person name="Yuan L."/>
            <person name="Wang Z."/>
            <person name="Xia Z."/>
            <person name="Xiao L."/>
            <person name="Anderson O.D."/>
            <person name="Ouyang S."/>
            <person name="Liang Y."/>
            <person name="Zimin A.V."/>
            <person name="Pertea G."/>
            <person name="Qi P."/>
            <person name="Bennetzen J.L."/>
            <person name="Dai X."/>
            <person name="Dawson M.W."/>
            <person name="Muller H.G."/>
            <person name="Kugler K."/>
            <person name="Rivarola-Duarte L."/>
            <person name="Spannagl M."/>
            <person name="Mayer K.F.X."/>
            <person name="Lu F.H."/>
            <person name="Bevan M.W."/>
            <person name="Leroy P."/>
            <person name="Li P."/>
            <person name="You F.M."/>
            <person name="Sun Q."/>
            <person name="Liu Z."/>
            <person name="Lyons E."/>
            <person name="Wicker T."/>
            <person name="Salzberg S.L."/>
            <person name="Devos K.M."/>
            <person name="Dvorak J."/>
        </authorList>
    </citation>
    <scope>NUCLEOTIDE SEQUENCE [LARGE SCALE GENOMIC DNA]</scope>
    <source>
        <strain evidence="2">cv. AL8/78</strain>
    </source>
</reference>